<evidence type="ECO:0000313" key="4">
    <source>
        <dbReference type="Proteomes" id="UP001195963"/>
    </source>
</evidence>
<dbReference type="Gene3D" id="2.40.260.10">
    <property type="entry name" value="Sortase"/>
    <property type="match status" value="1"/>
</dbReference>
<proteinExistence type="predicted"/>
<feature type="transmembrane region" description="Helical" evidence="2">
    <location>
        <begin position="6"/>
        <end position="28"/>
    </location>
</feature>
<dbReference type="InterPro" id="IPR005754">
    <property type="entry name" value="Sortase"/>
</dbReference>
<dbReference type="GO" id="GO:0016787">
    <property type="term" value="F:hydrolase activity"/>
    <property type="evidence" value="ECO:0007669"/>
    <property type="project" value="UniProtKB-KW"/>
</dbReference>
<keyword evidence="4" id="KW-1185">Reference proteome</keyword>
<dbReference type="Proteomes" id="UP001195963">
    <property type="component" value="Unassembled WGS sequence"/>
</dbReference>
<dbReference type="InterPro" id="IPR041999">
    <property type="entry name" value="Sortase_D_1"/>
</dbReference>
<gene>
    <name evidence="3" type="ORF">K0625_09800</name>
</gene>
<dbReference type="RefSeq" id="WP_220109517.1">
    <property type="nucleotide sequence ID" value="NZ_JAHZST010000005.1"/>
</dbReference>
<dbReference type="InterPro" id="IPR023365">
    <property type="entry name" value="Sortase_dom-sf"/>
</dbReference>
<comment type="caution">
    <text evidence="3">The sequence shown here is derived from an EMBL/GenBank/DDBJ whole genome shotgun (WGS) entry which is preliminary data.</text>
</comment>
<keyword evidence="1 3" id="KW-0378">Hydrolase</keyword>
<dbReference type="NCBIfam" id="TIGR01076">
    <property type="entry name" value="sortase_fam"/>
    <property type="match status" value="1"/>
</dbReference>
<dbReference type="InterPro" id="IPR022445">
    <property type="entry name" value="Sortase_proteobact_type"/>
</dbReference>
<dbReference type="SUPFAM" id="SSF63817">
    <property type="entry name" value="Sortase"/>
    <property type="match status" value="1"/>
</dbReference>
<keyword evidence="2" id="KW-0812">Transmembrane</keyword>
<keyword evidence="2" id="KW-0472">Membrane</keyword>
<dbReference type="NCBIfam" id="TIGR03784">
    <property type="entry name" value="marine_sortase"/>
    <property type="match status" value="1"/>
</dbReference>
<dbReference type="Pfam" id="PF04203">
    <property type="entry name" value="Sortase"/>
    <property type="match status" value="1"/>
</dbReference>
<organism evidence="3 4">
    <name type="scientific">Shewanella nanhaiensis</name>
    <dbReference type="NCBI Taxonomy" id="2864872"/>
    <lineage>
        <taxon>Bacteria</taxon>
        <taxon>Pseudomonadati</taxon>
        <taxon>Pseudomonadota</taxon>
        <taxon>Gammaproteobacteria</taxon>
        <taxon>Alteromonadales</taxon>
        <taxon>Shewanellaceae</taxon>
        <taxon>Shewanella</taxon>
    </lineage>
</organism>
<reference evidence="3 4" key="1">
    <citation type="submission" date="2021-07" db="EMBL/GenBank/DDBJ databases">
        <title>Shewanella sp. nov, isolated from SCS.</title>
        <authorList>
            <person name="Cao W.R."/>
        </authorList>
    </citation>
    <scope>NUCLEOTIDE SEQUENCE [LARGE SCALE GENOMIC DNA]</scope>
    <source>
        <strain evidence="3 4">NR704-98</strain>
    </source>
</reference>
<accession>A0ABS7E2R7</accession>
<dbReference type="CDD" id="cd05828">
    <property type="entry name" value="Sortase_D_1"/>
    <property type="match status" value="1"/>
</dbReference>
<dbReference type="EMBL" id="JAHZST010000005">
    <property type="protein sequence ID" value="MBW8183966.1"/>
    <property type="molecule type" value="Genomic_DNA"/>
</dbReference>
<sequence length="201" mass="22577">MPKSVFFHRAIIFILLVFVGIFLGQGVYMQAKAHFAQYLIEQAWKRTLVDQQPHKPWSWADTYPVAQMTFIDEQGSKSGLFTGHSMYVLEGASGRNLAFGPAQLQDGRESWRGESRIIAGHNDTHFSILEGVKQGKRIKLQESDGTEVLYQVVGTQVVHESDTQVLNSDSDKRLTLITCYPFHSLTTGGPLRFIVYAEVIG</sequence>
<evidence type="ECO:0000256" key="2">
    <source>
        <dbReference type="SAM" id="Phobius"/>
    </source>
</evidence>
<protein>
    <submittedName>
        <fullName evidence="3">Class GN sortase</fullName>
        <ecNumber evidence="3">3.4.22.-</ecNumber>
    </submittedName>
</protein>
<evidence type="ECO:0000256" key="1">
    <source>
        <dbReference type="ARBA" id="ARBA00022801"/>
    </source>
</evidence>
<name>A0ABS7E2R7_9GAMM</name>
<keyword evidence="2" id="KW-1133">Transmembrane helix</keyword>
<dbReference type="EC" id="3.4.22.-" evidence="3"/>
<evidence type="ECO:0000313" key="3">
    <source>
        <dbReference type="EMBL" id="MBW8183966.1"/>
    </source>
</evidence>